<dbReference type="GO" id="GO:0015385">
    <property type="term" value="F:sodium:proton antiporter activity"/>
    <property type="evidence" value="ECO:0007669"/>
    <property type="project" value="TreeGrafter"/>
</dbReference>
<feature type="transmembrane region" description="Helical" evidence="1">
    <location>
        <begin position="6"/>
        <end position="31"/>
    </location>
</feature>
<evidence type="ECO:0000313" key="3">
    <source>
        <dbReference type="Proteomes" id="UP000463138"/>
    </source>
</evidence>
<evidence type="ECO:0000313" key="2">
    <source>
        <dbReference type="EMBL" id="KAA0694754.1"/>
    </source>
</evidence>
<dbReference type="RefSeq" id="WP_149332147.1">
    <property type="nucleotide sequence ID" value="NZ_QOVF01000002.1"/>
</dbReference>
<protein>
    <submittedName>
        <fullName evidence="2">Cation:proton antiporter</fullName>
    </submittedName>
</protein>
<proteinExistence type="predicted"/>
<feature type="transmembrane region" description="Helical" evidence="1">
    <location>
        <begin position="68"/>
        <end position="85"/>
    </location>
</feature>
<dbReference type="PANTHER" id="PTHR34703">
    <property type="entry name" value="ANTIPORTER SUBUNIT MNHG2-RELATED"/>
    <property type="match status" value="1"/>
</dbReference>
<organism evidence="2 3">
    <name type="scientific">Halopseudomonas laoshanensis</name>
    <dbReference type="NCBI Taxonomy" id="2268758"/>
    <lineage>
        <taxon>Bacteria</taxon>
        <taxon>Pseudomonadati</taxon>
        <taxon>Pseudomonadota</taxon>
        <taxon>Gammaproteobacteria</taxon>
        <taxon>Pseudomonadales</taxon>
        <taxon>Pseudomonadaceae</taxon>
        <taxon>Halopseudomonas</taxon>
    </lineage>
</organism>
<dbReference type="NCBIfam" id="TIGR01300">
    <property type="entry name" value="CPA3_mnhG_phaG"/>
    <property type="match status" value="1"/>
</dbReference>
<keyword evidence="1" id="KW-0812">Transmembrane</keyword>
<dbReference type="OrthoDB" id="4427992at2"/>
<feature type="transmembrane region" description="Helical" evidence="1">
    <location>
        <begin position="43"/>
        <end position="62"/>
    </location>
</feature>
<sequence>MNEFLALAASVLILLGALFSLLGALGVWRLPDAYTRMHSASKAGALGAILILLGVLFATGGIAWVETLLAIAVLLVTAPLAAHAISRAGHMAGVRPQVGPLGDALERAKDQGLDQGMDQTEKAQE</sequence>
<evidence type="ECO:0000256" key="1">
    <source>
        <dbReference type="SAM" id="Phobius"/>
    </source>
</evidence>
<dbReference type="InterPro" id="IPR005133">
    <property type="entry name" value="PhaG_MnhG_YufB"/>
</dbReference>
<keyword evidence="3" id="KW-1185">Reference proteome</keyword>
<keyword evidence="1" id="KW-1133">Transmembrane helix</keyword>
<dbReference type="Proteomes" id="UP000463138">
    <property type="component" value="Unassembled WGS sequence"/>
</dbReference>
<dbReference type="EMBL" id="QOVF01000002">
    <property type="protein sequence ID" value="KAA0694754.1"/>
    <property type="molecule type" value="Genomic_DNA"/>
</dbReference>
<comment type="caution">
    <text evidence="2">The sequence shown here is derived from an EMBL/GenBank/DDBJ whole genome shotgun (WGS) entry which is preliminary data.</text>
</comment>
<dbReference type="AlphaFoldDB" id="A0A7V7GTQ3"/>
<keyword evidence="1" id="KW-0472">Membrane</keyword>
<gene>
    <name evidence="2" type="ORF">DT594_07660</name>
</gene>
<dbReference type="Pfam" id="PF03334">
    <property type="entry name" value="PhaG_MnhG_YufB"/>
    <property type="match status" value="1"/>
</dbReference>
<accession>A0A7V7GTQ3</accession>
<dbReference type="PANTHER" id="PTHR34703:SF1">
    <property type="entry name" value="ANTIPORTER SUBUNIT MNHG2-RELATED"/>
    <property type="match status" value="1"/>
</dbReference>
<name>A0A7V7GTQ3_9GAMM</name>
<reference evidence="2 3" key="1">
    <citation type="submission" date="2018-07" db="EMBL/GenBank/DDBJ databases">
        <title>Pseudomonas laoshanensis sp. nov., isolated from soil.</title>
        <authorList>
            <person name="Sun J."/>
            <person name="Yu L."/>
            <person name="Wang M."/>
            <person name="Zhang C."/>
        </authorList>
    </citation>
    <scope>NUCLEOTIDE SEQUENCE [LARGE SCALE GENOMIC DNA]</scope>
    <source>
        <strain evidence="2 3">Y22</strain>
    </source>
</reference>